<dbReference type="EMBL" id="FMWP01000014">
    <property type="protein sequence ID" value="SCZ90461.1"/>
    <property type="molecule type" value="Genomic_DNA"/>
</dbReference>
<evidence type="ECO:0000256" key="1">
    <source>
        <dbReference type="SAM" id="Coils"/>
    </source>
</evidence>
<dbReference type="InterPro" id="IPR027267">
    <property type="entry name" value="AH/BAR_dom_sf"/>
</dbReference>
<dbReference type="PANTHER" id="PTHR22834">
    <property type="entry name" value="NUCLEAR FUSION PROTEIN FUS2"/>
    <property type="match status" value="1"/>
</dbReference>
<protein>
    <submittedName>
        <fullName evidence="4">BZ3500_MvSof-1268-A1-R1_Chr1-3g02004 protein</fullName>
    </submittedName>
</protein>
<dbReference type="Gene3D" id="1.20.900.10">
    <property type="entry name" value="Dbl homology (DH) domain"/>
    <property type="match status" value="1"/>
</dbReference>
<keyword evidence="1" id="KW-0175">Coiled coil</keyword>
<sequence length="1093" mass="120357">MDPRLTQRSSFSSSNFSASTNRSSRGSRSSLASSSAASYDTDGTSPDSSPRFLKSPIPTTSQSHSNGHHKRTSVQSLPAGRGNGSFVDTAAPTVSSASGSAARDDLGSTRRASAPPNPLKSVSLSPRRGRPMLEPRGPKMQSQFLGLDLSFLEDEPPPPPPGSSSVRPSWAVARRANSGASGRSTSDEFGPSQRPSITLPTQRASVGSIGLTFPSASRPFPSRKPPPLSDLRSTSSSNKKTSPSAVSLNTFGRLGPATSPPCPSRTASSSSESEDDRLPLSNSQLSTVEQRTNLAVYLDEAAEAMEGGKSLAMAHEELRTSNGSRRPSRDFQAAFEAQEAQKVAEQQNKRAEKRRRTIKELCDTERVYASDLAVLRDIFLTRARGAEMSPIVDHVMASGLGLVRLGEDEEESPSSNAKWARTPRSRQTSFTRSSVLAKLERRRQDSTGQALEYIEDAVMSSRDIYTIFINLEEIAQLAERFSAALDAAQGIDSEDAQDDRIGEVFVDTLPRIKQVYSTYCARHHRAIIRLQELEPTLRTYFSECRTLSHGRTSAWDLASLLIKPVQRCLKYPLLLEQILAVTPTDHPDRPSLVAALKMMLLTAEHINDYKKRTDKVENVLASKRGSHSHSRDTSFSLHKKLLRSAAKSKATGNITDQNELFDTLAALVDTTRAGVLRFSAEMKDWSRVTKGALEAQVTMVSGWIDLCAPIGDEMYPHPSHRRLEVFLDDVLVPLIEGPFRELDHEIRRSLVSKTDHLLSLFENPLQVIKRRNEHKAEHRRYMTRKMPQDQRGSEDFVTLTTQLLEELPKFLASVSKYFNIVVSAFTNVQHIYQDSVRERWEAYADEWLTQIPKGDYAAIEAAFQDASRDVTQMLASIVKGLNLSVATAGTIQRRSKSTRRNQGRDSLHSTSSSSSNTTPVMSARGRFNGAEAKHFEDYSITSSFQGRSSGHGDNGSMPSSPSTGRPCLRRHEASSSLRRNKRASEALPPLPPMPTTSSSLISNYFDNVSEDEDHDGKDGDSMHHILYRAEAIASACSSAYRSGYPLLTFIEGDQVDVELEEADSEQGGSGWLLARDGEGILGWCRTEDFIVVE</sequence>
<dbReference type="InterPro" id="IPR035899">
    <property type="entry name" value="DBL_dom_sf"/>
</dbReference>
<proteinExistence type="predicted"/>
<dbReference type="GO" id="GO:0005737">
    <property type="term" value="C:cytoplasm"/>
    <property type="evidence" value="ECO:0007669"/>
    <property type="project" value="TreeGrafter"/>
</dbReference>
<name>A0A2X0KVX6_9BASI</name>
<dbReference type="SUPFAM" id="SSF103657">
    <property type="entry name" value="BAR/IMD domain-like"/>
    <property type="match status" value="1"/>
</dbReference>
<feature type="coiled-coil region" evidence="1">
    <location>
        <begin position="334"/>
        <end position="361"/>
    </location>
</feature>
<evidence type="ECO:0000313" key="5">
    <source>
        <dbReference type="Proteomes" id="UP000249723"/>
    </source>
</evidence>
<dbReference type="GO" id="GO:0032955">
    <property type="term" value="P:regulation of division septum assembly"/>
    <property type="evidence" value="ECO:0007669"/>
    <property type="project" value="TreeGrafter"/>
</dbReference>
<reference evidence="5" key="1">
    <citation type="submission" date="2016-10" db="EMBL/GenBank/DDBJ databases">
        <authorList>
            <person name="Jeantristanb JTB J.-T."/>
            <person name="Ricardo R."/>
        </authorList>
    </citation>
    <scope>NUCLEOTIDE SEQUENCE [LARGE SCALE GENOMIC DNA]</scope>
</reference>
<feature type="compositionally biased region" description="Low complexity" evidence="2">
    <location>
        <begin position="8"/>
        <end position="38"/>
    </location>
</feature>
<evidence type="ECO:0000259" key="3">
    <source>
        <dbReference type="PROSITE" id="PS50010"/>
    </source>
</evidence>
<dbReference type="OrthoDB" id="10256089at2759"/>
<evidence type="ECO:0000313" key="4">
    <source>
        <dbReference type="EMBL" id="SCZ90461.1"/>
    </source>
</evidence>
<dbReference type="PANTHER" id="PTHR22834:SF20">
    <property type="entry name" value="SH3 DOMAIN-CONTAINING PROTEIN"/>
    <property type="match status" value="1"/>
</dbReference>
<feature type="region of interest" description="Disordered" evidence="2">
    <location>
        <begin position="1"/>
        <end position="286"/>
    </location>
</feature>
<dbReference type="AlphaFoldDB" id="A0A2X0KVX6"/>
<organism evidence="4 5">
    <name type="scientific">Microbotryum saponariae</name>
    <dbReference type="NCBI Taxonomy" id="289078"/>
    <lineage>
        <taxon>Eukaryota</taxon>
        <taxon>Fungi</taxon>
        <taxon>Dikarya</taxon>
        <taxon>Basidiomycota</taxon>
        <taxon>Pucciniomycotina</taxon>
        <taxon>Microbotryomycetes</taxon>
        <taxon>Microbotryales</taxon>
        <taxon>Microbotryaceae</taxon>
        <taxon>Microbotryum</taxon>
    </lineage>
</organism>
<accession>A0A2X0KVX6</accession>
<dbReference type="Gene3D" id="1.20.1270.60">
    <property type="entry name" value="Arfaptin homology (AH) domain/BAR domain"/>
    <property type="match status" value="1"/>
</dbReference>
<keyword evidence="5" id="KW-1185">Reference proteome</keyword>
<evidence type="ECO:0000256" key="2">
    <source>
        <dbReference type="SAM" id="MobiDB-lite"/>
    </source>
</evidence>
<feature type="domain" description="DH" evidence="3">
    <location>
        <begin position="353"/>
        <end position="609"/>
    </location>
</feature>
<dbReference type="PROSITE" id="PS50010">
    <property type="entry name" value="DH_2"/>
    <property type="match status" value="1"/>
</dbReference>
<feature type="region of interest" description="Disordered" evidence="2">
    <location>
        <begin position="889"/>
        <end position="922"/>
    </location>
</feature>
<dbReference type="InterPro" id="IPR051492">
    <property type="entry name" value="Dynamin-Rho_GEF"/>
</dbReference>
<dbReference type="SUPFAM" id="SSF48065">
    <property type="entry name" value="DBL homology domain (DH-domain)"/>
    <property type="match status" value="1"/>
</dbReference>
<dbReference type="SMART" id="SM00325">
    <property type="entry name" value="RhoGEF"/>
    <property type="match status" value="1"/>
</dbReference>
<dbReference type="STRING" id="289078.A0A2X0KVX6"/>
<gene>
    <name evidence="4" type="ORF">BZ3500_MVSOF-1268-A1-R1_CHR1-3G02004</name>
</gene>
<dbReference type="GO" id="GO:0005085">
    <property type="term" value="F:guanyl-nucleotide exchange factor activity"/>
    <property type="evidence" value="ECO:0007669"/>
    <property type="project" value="InterPro"/>
</dbReference>
<feature type="compositionally biased region" description="Low complexity" evidence="2">
    <location>
        <begin position="233"/>
        <end position="247"/>
    </location>
</feature>
<feature type="compositionally biased region" description="Low complexity" evidence="2">
    <location>
        <begin position="909"/>
        <end position="918"/>
    </location>
</feature>
<dbReference type="Pfam" id="PF00621">
    <property type="entry name" value="RhoGEF"/>
    <property type="match status" value="1"/>
</dbReference>
<feature type="compositionally biased region" description="Polar residues" evidence="2">
    <location>
        <begin position="193"/>
        <end position="205"/>
    </location>
</feature>
<dbReference type="CDD" id="cd00160">
    <property type="entry name" value="RhoGEF"/>
    <property type="match status" value="1"/>
</dbReference>
<dbReference type="InterPro" id="IPR000219">
    <property type="entry name" value="DH_dom"/>
</dbReference>
<feature type="region of interest" description="Disordered" evidence="2">
    <location>
        <begin position="942"/>
        <end position="997"/>
    </location>
</feature>
<dbReference type="GO" id="GO:0031991">
    <property type="term" value="P:regulation of actomyosin contractile ring contraction"/>
    <property type="evidence" value="ECO:0007669"/>
    <property type="project" value="TreeGrafter"/>
</dbReference>
<dbReference type="Proteomes" id="UP000249723">
    <property type="component" value="Unassembled WGS sequence"/>
</dbReference>